<dbReference type="PATRIC" id="fig|1538.10.peg.2523"/>
<dbReference type="CDD" id="cd03801">
    <property type="entry name" value="GT4_PimA-like"/>
    <property type="match status" value="1"/>
</dbReference>
<dbReference type="Proteomes" id="UP000077407">
    <property type="component" value="Unassembled WGS sequence"/>
</dbReference>
<evidence type="ECO:0000313" key="4">
    <source>
        <dbReference type="Proteomes" id="UP000077407"/>
    </source>
</evidence>
<dbReference type="Gene3D" id="3.40.50.2000">
    <property type="entry name" value="Glycogen Phosphorylase B"/>
    <property type="match status" value="2"/>
</dbReference>
<dbReference type="GO" id="GO:0016757">
    <property type="term" value="F:glycosyltransferase activity"/>
    <property type="evidence" value="ECO:0007669"/>
    <property type="project" value="UniProtKB-KW"/>
</dbReference>
<dbReference type="RefSeq" id="WP_063556018.1">
    <property type="nucleotide sequence ID" value="NZ_LITT01000035.1"/>
</dbReference>
<gene>
    <name evidence="3" type="primary">epsD</name>
    <name evidence="3" type="ORF">WY13_02627</name>
</gene>
<evidence type="ECO:0000313" key="3">
    <source>
        <dbReference type="EMBL" id="OAA84728.1"/>
    </source>
</evidence>
<evidence type="ECO:0000259" key="1">
    <source>
        <dbReference type="Pfam" id="PF00534"/>
    </source>
</evidence>
<dbReference type="OrthoDB" id="3199616at2"/>
<dbReference type="EC" id="2.4.-.-" evidence="3"/>
<dbReference type="Pfam" id="PF13439">
    <property type="entry name" value="Glyco_transf_4"/>
    <property type="match status" value="1"/>
</dbReference>
<dbReference type="PANTHER" id="PTHR45947">
    <property type="entry name" value="SULFOQUINOVOSYL TRANSFERASE SQD2"/>
    <property type="match status" value="1"/>
</dbReference>
<accession>A0A162L5L5</accession>
<protein>
    <submittedName>
        <fullName evidence="3">Putative glycosyltransferase EpsD</fullName>
        <ecNumber evidence="3">2.4.-.-</ecNumber>
    </submittedName>
</protein>
<dbReference type="AlphaFoldDB" id="A0A162L5L5"/>
<feature type="domain" description="Glycosyl transferase family 1" evidence="1">
    <location>
        <begin position="174"/>
        <end position="330"/>
    </location>
</feature>
<name>A0A162L5L5_9CLOT</name>
<dbReference type="PANTHER" id="PTHR45947:SF3">
    <property type="entry name" value="SULFOQUINOVOSYL TRANSFERASE SQD2"/>
    <property type="match status" value="1"/>
</dbReference>
<dbReference type="SUPFAM" id="SSF53756">
    <property type="entry name" value="UDP-Glycosyltransferase/glycogen phosphorylase"/>
    <property type="match status" value="1"/>
</dbReference>
<dbReference type="InterPro" id="IPR001296">
    <property type="entry name" value="Glyco_trans_1"/>
</dbReference>
<proteinExistence type="predicted"/>
<dbReference type="Pfam" id="PF00534">
    <property type="entry name" value="Glycos_transf_1"/>
    <property type="match status" value="1"/>
</dbReference>
<dbReference type="InterPro" id="IPR050194">
    <property type="entry name" value="Glycosyltransferase_grp1"/>
</dbReference>
<feature type="domain" description="Glycosyltransferase subfamily 4-like N-terminal" evidence="2">
    <location>
        <begin position="13"/>
        <end position="152"/>
    </location>
</feature>
<keyword evidence="3" id="KW-0328">Glycosyltransferase</keyword>
<comment type="caution">
    <text evidence="3">The sequence shown here is derived from an EMBL/GenBank/DDBJ whole genome shotgun (WGS) entry which is preliminary data.</text>
</comment>
<dbReference type="InterPro" id="IPR028098">
    <property type="entry name" value="Glyco_trans_4-like_N"/>
</dbReference>
<sequence>MKVLQVISGNDIGGGGNYVLNLSFYSKDKFHSIIGTIGGGGLYDKSKSMNIDTVKFKRAATYDRYLIDYVRENHIDLVNFHGAKAFFMHYFLKNKIDVPTVATVHSDYRRDFLNNRIKYLFFTPLSALGLSSFKQYICVSDYIKSLLDKQKFIGEKFVVNSGMNFNNRVIKESRESIRERYNILENDFVYVNVARCHPIKNQLSLIEAFNMLKKQVKDAKLLIVGDGPMEETLRQKVAQLHLENKVIFTGYKPNALDFANAGEVGILTSFSEGGAPPMTLLESAAVKKYFIAPDVGDIGKVLGDNLISLINPNSVEDIYKRMREIYEERNEIHLKGEKLYDAVVKKFSIDSFCTKYYNAYTKILSEK</sequence>
<organism evidence="3 4">
    <name type="scientific">Clostridium ljungdahlii</name>
    <dbReference type="NCBI Taxonomy" id="1538"/>
    <lineage>
        <taxon>Bacteria</taxon>
        <taxon>Bacillati</taxon>
        <taxon>Bacillota</taxon>
        <taxon>Clostridia</taxon>
        <taxon>Eubacteriales</taxon>
        <taxon>Clostridiaceae</taxon>
        <taxon>Clostridium</taxon>
    </lineage>
</organism>
<keyword evidence="3" id="KW-0808">Transferase</keyword>
<evidence type="ECO:0000259" key="2">
    <source>
        <dbReference type="Pfam" id="PF13439"/>
    </source>
</evidence>
<dbReference type="EMBL" id="LITT01000035">
    <property type="protein sequence ID" value="OAA84728.1"/>
    <property type="molecule type" value="Genomic_DNA"/>
</dbReference>
<reference evidence="3 4" key="1">
    <citation type="journal article" date="2015" name="Biotechnol. Bioeng.">
        <title>Genome sequence and phenotypic characterization of Caulobacter segnis.</title>
        <authorList>
            <person name="Patel S."/>
            <person name="Fletcher B."/>
            <person name="Scott D.C."/>
            <person name="Ely B."/>
        </authorList>
    </citation>
    <scope>NUCLEOTIDE SEQUENCE [LARGE SCALE GENOMIC DNA]</scope>
    <source>
        <strain evidence="3 4">ERI-2</strain>
    </source>
</reference>